<gene>
    <name evidence="3" type="ordered locus">FraEuI1c_2598</name>
</gene>
<dbReference type="EMBL" id="CP002299">
    <property type="protein sequence ID" value="ADP80631.1"/>
    <property type="molecule type" value="Genomic_DNA"/>
</dbReference>
<dbReference type="Proteomes" id="UP000002484">
    <property type="component" value="Chromosome"/>
</dbReference>
<protein>
    <submittedName>
        <fullName evidence="3">NAD-dependent epimerase/dehydratase</fullName>
    </submittedName>
</protein>
<dbReference type="Gene3D" id="3.40.50.720">
    <property type="entry name" value="NAD(P)-binding Rossmann-like Domain"/>
    <property type="match status" value="1"/>
</dbReference>
<dbReference type="AlphaFoldDB" id="E3J3Z8"/>
<evidence type="ECO:0000313" key="4">
    <source>
        <dbReference type="Proteomes" id="UP000002484"/>
    </source>
</evidence>
<dbReference type="KEGG" id="fri:FraEuI1c_2598"/>
<sequence>MPRRAITVLTGEKILITGPAGRIAYGLARSLAADNEVWGIARFSDPDSRAKVEALGVTTRAVDLADGPLDALPTDFTVLLHLAADFSPDDYDRAIRVNAEATGRLLEHCRRARAALVMSTVSTYKPHPDPWHAFAEGDPLGDSMAPPSAPYSVSKIAQEAVARYCARSFGLPVTIARMGCAYGDQGGLPIWHLAAVAAGEPVRTRWDPMPYSPIHDDDICAQVEPLLGAASVPATIVNWAGDDAVSVQQWAAYFGELLGAPAEVAVEPIPGASVGSVGDHTRRASITGPCRVGWRDGFRRVAQQLFPDRLAAVEPR</sequence>
<dbReference type="SUPFAM" id="SSF51735">
    <property type="entry name" value="NAD(P)-binding Rossmann-fold domains"/>
    <property type="match status" value="1"/>
</dbReference>
<dbReference type="PANTHER" id="PTHR43000">
    <property type="entry name" value="DTDP-D-GLUCOSE 4,6-DEHYDRATASE-RELATED"/>
    <property type="match status" value="1"/>
</dbReference>
<name>E3J3Z8_PSEI1</name>
<dbReference type="HOGENOM" id="CLU_902608_0_0_11"/>
<dbReference type="Pfam" id="PF01370">
    <property type="entry name" value="Epimerase"/>
    <property type="match status" value="1"/>
</dbReference>
<evidence type="ECO:0000256" key="1">
    <source>
        <dbReference type="ARBA" id="ARBA00007637"/>
    </source>
</evidence>
<comment type="similarity">
    <text evidence="1">Belongs to the NAD(P)-dependent epimerase/dehydratase family.</text>
</comment>
<feature type="domain" description="NAD-dependent epimerase/dehydratase" evidence="2">
    <location>
        <begin position="14"/>
        <end position="185"/>
    </location>
</feature>
<organism evidence="3 4">
    <name type="scientific">Pseudofrankia inefficax (strain DSM 45817 / CECT 9037 / DDB 130130 / EuI1c)</name>
    <name type="common">Frankia inefficax</name>
    <dbReference type="NCBI Taxonomy" id="298654"/>
    <lineage>
        <taxon>Bacteria</taxon>
        <taxon>Bacillati</taxon>
        <taxon>Actinomycetota</taxon>
        <taxon>Actinomycetes</taxon>
        <taxon>Frankiales</taxon>
        <taxon>Frankiaceae</taxon>
        <taxon>Pseudofrankia</taxon>
    </lineage>
</organism>
<accession>E3J3Z8</accession>
<dbReference type="InParanoid" id="E3J3Z8"/>
<dbReference type="eggNOG" id="COG0451">
    <property type="taxonomic scope" value="Bacteria"/>
</dbReference>
<keyword evidence="4" id="KW-1185">Reference proteome</keyword>
<dbReference type="RefSeq" id="WP_013423749.1">
    <property type="nucleotide sequence ID" value="NC_014666.1"/>
</dbReference>
<dbReference type="InterPro" id="IPR036291">
    <property type="entry name" value="NAD(P)-bd_dom_sf"/>
</dbReference>
<proteinExistence type="inferred from homology"/>
<dbReference type="STRING" id="298654.FraEuI1c_2598"/>
<evidence type="ECO:0000259" key="2">
    <source>
        <dbReference type="Pfam" id="PF01370"/>
    </source>
</evidence>
<evidence type="ECO:0000313" key="3">
    <source>
        <dbReference type="EMBL" id="ADP80631.1"/>
    </source>
</evidence>
<dbReference type="InterPro" id="IPR001509">
    <property type="entry name" value="Epimerase_deHydtase"/>
</dbReference>
<reference evidence="3 4" key="1">
    <citation type="submission" date="2010-10" db="EMBL/GenBank/DDBJ databases">
        <title>Complete sequence of Frankia sp. EuI1c.</title>
        <authorList>
            <consortium name="US DOE Joint Genome Institute"/>
            <person name="Lucas S."/>
            <person name="Copeland A."/>
            <person name="Lapidus A."/>
            <person name="Cheng J.-F."/>
            <person name="Bruce D."/>
            <person name="Goodwin L."/>
            <person name="Pitluck S."/>
            <person name="Chertkov O."/>
            <person name="Detter J.C."/>
            <person name="Han C."/>
            <person name="Tapia R."/>
            <person name="Land M."/>
            <person name="Hauser L."/>
            <person name="Jeffries C."/>
            <person name="Kyrpides N."/>
            <person name="Ivanova N."/>
            <person name="Mikhailova N."/>
            <person name="Beauchemin N."/>
            <person name="Sen A."/>
            <person name="Sur S.A."/>
            <person name="Gtari M."/>
            <person name="Wall L."/>
            <person name="Tisa L."/>
            <person name="Woyke T."/>
        </authorList>
    </citation>
    <scope>NUCLEOTIDE SEQUENCE [LARGE SCALE GENOMIC DNA]</scope>
    <source>
        <strain evidence="4">DSM 45817 / CECT 9037 / EuI1c</strain>
    </source>
</reference>